<accession>A0A366LR61</accession>
<sequence>MAEPDLTVLIADDQKIVRTGLRMILESQGVVVAGEAADGAEAVEAARRLRPGVVLLDIEMPRLDGIEATRLLVGDGLRVVILTAFDTDDYVYRALRNGACGYVLKHSGPALLVEALRAAVAGDALVSPSITVRLLRHLTKPLPKGAVAGEPLTGRETEVLRLLARGRSNDEIAAAMFIAPSTVKTHVQSIQRKRGARNRIELAAWAWETGQVE</sequence>
<evidence type="ECO:0000256" key="2">
    <source>
        <dbReference type="ARBA" id="ARBA00023015"/>
    </source>
</evidence>
<evidence type="ECO:0000256" key="5">
    <source>
        <dbReference type="PROSITE-ProRule" id="PRU00169"/>
    </source>
</evidence>
<proteinExistence type="predicted"/>
<comment type="caution">
    <text evidence="8">The sequence shown here is derived from an EMBL/GenBank/DDBJ whole genome shotgun (WGS) entry which is preliminary data.</text>
</comment>
<evidence type="ECO:0000259" key="6">
    <source>
        <dbReference type="PROSITE" id="PS50043"/>
    </source>
</evidence>
<dbReference type="SUPFAM" id="SSF46894">
    <property type="entry name" value="C-terminal effector domain of the bipartite response regulators"/>
    <property type="match status" value="1"/>
</dbReference>
<evidence type="ECO:0000256" key="1">
    <source>
        <dbReference type="ARBA" id="ARBA00022553"/>
    </source>
</evidence>
<dbReference type="CDD" id="cd06170">
    <property type="entry name" value="LuxR_C_like"/>
    <property type="match status" value="1"/>
</dbReference>
<gene>
    <name evidence="8" type="ORF">DP939_31070</name>
</gene>
<dbReference type="Pfam" id="PF00196">
    <property type="entry name" value="GerE"/>
    <property type="match status" value="1"/>
</dbReference>
<dbReference type="PROSITE" id="PS00622">
    <property type="entry name" value="HTH_LUXR_1"/>
    <property type="match status" value="1"/>
</dbReference>
<feature type="modified residue" description="4-aspartylphosphate" evidence="5">
    <location>
        <position position="57"/>
    </location>
</feature>
<dbReference type="Pfam" id="PF00072">
    <property type="entry name" value="Response_reg"/>
    <property type="match status" value="1"/>
</dbReference>
<evidence type="ECO:0000259" key="7">
    <source>
        <dbReference type="PROSITE" id="PS50110"/>
    </source>
</evidence>
<dbReference type="SMART" id="SM00421">
    <property type="entry name" value="HTH_LUXR"/>
    <property type="match status" value="1"/>
</dbReference>
<dbReference type="Gene3D" id="3.40.50.2300">
    <property type="match status" value="1"/>
</dbReference>
<dbReference type="SUPFAM" id="SSF52172">
    <property type="entry name" value="CheY-like"/>
    <property type="match status" value="1"/>
</dbReference>
<evidence type="ECO:0000313" key="9">
    <source>
        <dbReference type="Proteomes" id="UP000253303"/>
    </source>
</evidence>
<dbReference type="RefSeq" id="WP_113984376.1">
    <property type="nucleotide sequence ID" value="NZ_QMEY01000017.1"/>
</dbReference>
<dbReference type="PANTHER" id="PTHR43214:SF24">
    <property type="entry name" value="TRANSCRIPTIONAL REGULATORY PROTEIN NARL-RELATED"/>
    <property type="match status" value="1"/>
</dbReference>
<dbReference type="PROSITE" id="PS50043">
    <property type="entry name" value="HTH_LUXR_2"/>
    <property type="match status" value="1"/>
</dbReference>
<protein>
    <submittedName>
        <fullName evidence="8">DNA-binding response regulator</fullName>
    </submittedName>
</protein>
<dbReference type="CDD" id="cd17535">
    <property type="entry name" value="REC_NarL-like"/>
    <property type="match status" value="1"/>
</dbReference>
<keyword evidence="2" id="KW-0805">Transcription regulation</keyword>
<dbReference type="InterPro" id="IPR016032">
    <property type="entry name" value="Sig_transdc_resp-reg_C-effctor"/>
</dbReference>
<keyword evidence="9" id="KW-1185">Reference proteome</keyword>
<feature type="domain" description="HTH luxR-type" evidence="6">
    <location>
        <begin position="145"/>
        <end position="210"/>
    </location>
</feature>
<organism evidence="8 9">
    <name type="scientific">Spongiactinospora rosea</name>
    <dbReference type="NCBI Taxonomy" id="2248750"/>
    <lineage>
        <taxon>Bacteria</taxon>
        <taxon>Bacillati</taxon>
        <taxon>Actinomycetota</taxon>
        <taxon>Actinomycetes</taxon>
        <taxon>Streptosporangiales</taxon>
        <taxon>Streptosporangiaceae</taxon>
        <taxon>Spongiactinospora</taxon>
    </lineage>
</organism>
<dbReference type="Proteomes" id="UP000253303">
    <property type="component" value="Unassembled WGS sequence"/>
</dbReference>
<dbReference type="InterPro" id="IPR000792">
    <property type="entry name" value="Tscrpt_reg_LuxR_C"/>
</dbReference>
<dbReference type="InterPro" id="IPR058245">
    <property type="entry name" value="NreC/VraR/RcsB-like_REC"/>
</dbReference>
<keyword evidence="1 5" id="KW-0597">Phosphoprotein</keyword>
<reference evidence="8 9" key="1">
    <citation type="submission" date="2018-06" db="EMBL/GenBank/DDBJ databases">
        <title>Sphaerisporangium craniellae sp. nov., isolated from a marine sponge in the South China Sea.</title>
        <authorList>
            <person name="Li L."/>
        </authorList>
    </citation>
    <scope>NUCLEOTIDE SEQUENCE [LARGE SCALE GENOMIC DNA]</scope>
    <source>
        <strain evidence="8 9">LHW63015</strain>
    </source>
</reference>
<name>A0A366LR61_9ACTN</name>
<dbReference type="InterPro" id="IPR039420">
    <property type="entry name" value="WalR-like"/>
</dbReference>
<dbReference type="AlphaFoldDB" id="A0A366LR61"/>
<dbReference type="InterPro" id="IPR011006">
    <property type="entry name" value="CheY-like_superfamily"/>
</dbReference>
<evidence type="ECO:0000256" key="4">
    <source>
        <dbReference type="ARBA" id="ARBA00023163"/>
    </source>
</evidence>
<dbReference type="SMART" id="SM00448">
    <property type="entry name" value="REC"/>
    <property type="match status" value="1"/>
</dbReference>
<dbReference type="GO" id="GO:0000160">
    <property type="term" value="P:phosphorelay signal transduction system"/>
    <property type="evidence" value="ECO:0007669"/>
    <property type="project" value="InterPro"/>
</dbReference>
<evidence type="ECO:0000313" key="8">
    <source>
        <dbReference type="EMBL" id="RBQ16396.1"/>
    </source>
</evidence>
<dbReference type="OrthoDB" id="9814495at2"/>
<dbReference type="GO" id="GO:0003677">
    <property type="term" value="F:DNA binding"/>
    <property type="evidence" value="ECO:0007669"/>
    <property type="project" value="UniProtKB-KW"/>
</dbReference>
<feature type="domain" description="Response regulatory" evidence="7">
    <location>
        <begin position="7"/>
        <end position="120"/>
    </location>
</feature>
<dbReference type="PRINTS" id="PR00038">
    <property type="entry name" value="HTHLUXR"/>
</dbReference>
<evidence type="ECO:0000256" key="3">
    <source>
        <dbReference type="ARBA" id="ARBA00023125"/>
    </source>
</evidence>
<dbReference type="GO" id="GO:0006355">
    <property type="term" value="P:regulation of DNA-templated transcription"/>
    <property type="evidence" value="ECO:0007669"/>
    <property type="project" value="InterPro"/>
</dbReference>
<dbReference type="EMBL" id="QMEY01000017">
    <property type="protein sequence ID" value="RBQ16396.1"/>
    <property type="molecule type" value="Genomic_DNA"/>
</dbReference>
<dbReference type="InterPro" id="IPR001789">
    <property type="entry name" value="Sig_transdc_resp-reg_receiver"/>
</dbReference>
<dbReference type="PROSITE" id="PS50110">
    <property type="entry name" value="RESPONSE_REGULATORY"/>
    <property type="match status" value="1"/>
</dbReference>
<keyword evidence="3 8" id="KW-0238">DNA-binding</keyword>
<keyword evidence="4" id="KW-0804">Transcription</keyword>
<dbReference type="PANTHER" id="PTHR43214">
    <property type="entry name" value="TWO-COMPONENT RESPONSE REGULATOR"/>
    <property type="match status" value="1"/>
</dbReference>